<evidence type="ECO:0008006" key="2">
    <source>
        <dbReference type="Google" id="ProtNLM"/>
    </source>
</evidence>
<organism evidence="1">
    <name type="scientific">Solibacter usitatus (strain Ellin6076)</name>
    <dbReference type="NCBI Taxonomy" id="234267"/>
    <lineage>
        <taxon>Bacteria</taxon>
        <taxon>Pseudomonadati</taxon>
        <taxon>Acidobacteriota</taxon>
        <taxon>Terriglobia</taxon>
        <taxon>Bryobacterales</taxon>
        <taxon>Solibacteraceae</taxon>
        <taxon>Candidatus Solibacter</taxon>
    </lineage>
</organism>
<evidence type="ECO:0000313" key="1">
    <source>
        <dbReference type="EMBL" id="ABJ88642.1"/>
    </source>
</evidence>
<dbReference type="SUPFAM" id="SSF54427">
    <property type="entry name" value="NTF2-like"/>
    <property type="match status" value="1"/>
</dbReference>
<dbReference type="OrthoDB" id="582247at2"/>
<dbReference type="InterPro" id="IPR032710">
    <property type="entry name" value="NTF2-like_dom_sf"/>
</dbReference>
<proteinExistence type="predicted"/>
<reference evidence="1" key="1">
    <citation type="submission" date="2006-10" db="EMBL/GenBank/DDBJ databases">
        <title>Complete sequence of Solibacter usitatus Ellin6076.</title>
        <authorList>
            <consortium name="US DOE Joint Genome Institute"/>
            <person name="Copeland A."/>
            <person name="Lucas S."/>
            <person name="Lapidus A."/>
            <person name="Barry K."/>
            <person name="Detter J.C."/>
            <person name="Glavina del Rio T."/>
            <person name="Hammon N."/>
            <person name="Israni S."/>
            <person name="Dalin E."/>
            <person name="Tice H."/>
            <person name="Pitluck S."/>
            <person name="Thompson L.S."/>
            <person name="Brettin T."/>
            <person name="Bruce D."/>
            <person name="Han C."/>
            <person name="Tapia R."/>
            <person name="Gilna P."/>
            <person name="Schmutz J."/>
            <person name="Larimer F."/>
            <person name="Land M."/>
            <person name="Hauser L."/>
            <person name="Kyrpides N."/>
            <person name="Mikhailova N."/>
            <person name="Janssen P.H."/>
            <person name="Kuske C.R."/>
            <person name="Richardson P."/>
        </authorList>
    </citation>
    <scope>NUCLEOTIDE SEQUENCE</scope>
    <source>
        <strain evidence="1">Ellin6076</strain>
    </source>
</reference>
<dbReference type="EMBL" id="CP000473">
    <property type="protein sequence ID" value="ABJ88642.1"/>
    <property type="molecule type" value="Genomic_DNA"/>
</dbReference>
<name>Q01NX8_SOLUE</name>
<dbReference type="InParanoid" id="Q01NX8"/>
<dbReference type="AlphaFoldDB" id="Q01NX8"/>
<gene>
    <name evidence="1" type="ordered locus">Acid_7744</name>
</gene>
<protein>
    <recommendedName>
        <fullName evidence="2">DUF4440 domain-containing protein</fullName>
    </recommendedName>
</protein>
<dbReference type="STRING" id="234267.Acid_7744"/>
<dbReference type="HOGENOM" id="CLU_129336_0_1_0"/>
<dbReference type="InterPro" id="IPR011944">
    <property type="entry name" value="Steroid_delta5-4_isomerase"/>
</dbReference>
<sequence length="137" mass="14988">MTAVRTGPESANTETVISGLIRAWNADRAIEFAGFFTENADLVNIHGMHLKGRQAIAGLYQMLFRSVFAQSSVNPSAASRKRLHVDVELVHVKVKFKAARGHMAGEQNAVISMVMTHHGDGWMVASMHNTLVSDSQN</sequence>
<accession>Q01NX8</accession>
<dbReference type="Gene3D" id="3.10.450.50">
    <property type="match status" value="1"/>
</dbReference>
<dbReference type="KEGG" id="sus:Acid_7744"/>
<dbReference type="NCBIfam" id="TIGR02246">
    <property type="entry name" value="SgcJ/EcaC family oxidoreductase"/>
    <property type="match status" value="1"/>
</dbReference>